<dbReference type="Gene3D" id="3.30.565.10">
    <property type="entry name" value="Histidine kinase-like ATPase, C-terminal domain"/>
    <property type="match status" value="1"/>
</dbReference>
<dbReference type="AlphaFoldDB" id="E4TJS0"/>
<dbReference type="OrthoDB" id="9792686at2"/>
<keyword evidence="3" id="KW-1185">Reference proteome</keyword>
<evidence type="ECO:0000313" key="3">
    <source>
        <dbReference type="Proteomes" id="UP000007039"/>
    </source>
</evidence>
<keyword evidence="2" id="KW-0418">Kinase</keyword>
<evidence type="ECO:0000313" key="2">
    <source>
        <dbReference type="EMBL" id="ADR19266.1"/>
    </source>
</evidence>
<gene>
    <name evidence="2" type="ordered locus">Calni_1358</name>
</gene>
<dbReference type="PROSITE" id="PS50109">
    <property type="entry name" value="HIS_KIN"/>
    <property type="match status" value="1"/>
</dbReference>
<dbReference type="RefSeq" id="WP_013451478.1">
    <property type="nucleotide sequence ID" value="NC_014758.1"/>
</dbReference>
<organism evidence="2 3">
    <name type="scientific">Calditerrivibrio nitroreducens (strain DSM 19672 / NBRC 101217 / Yu37-1)</name>
    <dbReference type="NCBI Taxonomy" id="768670"/>
    <lineage>
        <taxon>Bacteria</taxon>
        <taxon>Pseudomonadati</taxon>
        <taxon>Deferribacterota</taxon>
        <taxon>Deferribacteres</taxon>
        <taxon>Deferribacterales</taxon>
        <taxon>Calditerrivibrionaceae</taxon>
    </lineage>
</organism>
<dbReference type="HOGENOM" id="CLU_049578_0_0_0"/>
<dbReference type="GO" id="GO:0016301">
    <property type="term" value="F:kinase activity"/>
    <property type="evidence" value="ECO:0007669"/>
    <property type="project" value="UniProtKB-KW"/>
</dbReference>
<dbReference type="InterPro" id="IPR003594">
    <property type="entry name" value="HATPase_dom"/>
</dbReference>
<protein>
    <submittedName>
        <fullName evidence="2">Histidine kinase</fullName>
    </submittedName>
</protein>
<dbReference type="eggNOG" id="COG3290">
    <property type="taxonomic scope" value="Bacteria"/>
</dbReference>
<name>E4TJS0_CALNY</name>
<reference key="1">
    <citation type="submission" date="2010-11" db="EMBL/GenBank/DDBJ databases">
        <title>The complete genome of chromosome of Calditerrivibrio nitroreducens DSM 19672.</title>
        <authorList>
            <consortium name="US DOE Joint Genome Institute (JGI-PGF)"/>
            <person name="Lucas S."/>
            <person name="Copeland A."/>
            <person name="Lapidus A."/>
            <person name="Bruce D."/>
            <person name="Goodwin L."/>
            <person name="Pitluck S."/>
            <person name="Kyrpides N."/>
            <person name="Mavromatis K."/>
            <person name="Ivanova N."/>
            <person name="Mikhailova N."/>
            <person name="Zeytun A."/>
            <person name="Brettin T."/>
            <person name="Detter J.C."/>
            <person name="Tapia R."/>
            <person name="Han C."/>
            <person name="Land M."/>
            <person name="Hauser L."/>
            <person name="Markowitz V."/>
            <person name="Cheng J.-F."/>
            <person name="Hugenholtz P."/>
            <person name="Woyke T."/>
            <person name="Wu D."/>
            <person name="Spring S."/>
            <person name="Schroeder M."/>
            <person name="Brambilla E."/>
            <person name="Klenk H.-P."/>
            <person name="Eisen J.A."/>
        </authorList>
    </citation>
    <scope>NUCLEOTIDE SEQUENCE [LARGE SCALE GENOMIC DNA]</scope>
    <source>
        <strain>DSM 19672</strain>
    </source>
</reference>
<accession>E4TJS0</accession>
<dbReference type="EMBL" id="CP002347">
    <property type="protein sequence ID" value="ADR19266.1"/>
    <property type="molecule type" value="Genomic_DNA"/>
</dbReference>
<feature type="domain" description="Histidine kinase" evidence="1">
    <location>
        <begin position="174"/>
        <end position="383"/>
    </location>
</feature>
<reference evidence="2 3" key="2">
    <citation type="journal article" date="2011" name="Stand. Genomic Sci.">
        <title>Complete genome sequence of Calditerrivibrio nitroreducens type strain (Yu37-1).</title>
        <authorList>
            <person name="Pitluck S."/>
            <person name="Sikorski J."/>
            <person name="Zeytun A."/>
            <person name="Lapidus A."/>
            <person name="Nolan M."/>
            <person name="Lucas S."/>
            <person name="Hammon N."/>
            <person name="Deshpande S."/>
            <person name="Cheng J.F."/>
            <person name="Tapia R."/>
            <person name="Han C."/>
            <person name="Goodwin L."/>
            <person name="Liolios K."/>
            <person name="Pagani I."/>
            <person name="Ivanova N."/>
            <person name="Mavromatis K."/>
            <person name="Pati A."/>
            <person name="Chen A."/>
            <person name="Palaniappan K."/>
            <person name="Hauser L."/>
            <person name="Chang Y.J."/>
            <person name="Jeffries C.D."/>
            <person name="Detter J.C."/>
            <person name="Brambilla E."/>
            <person name="Djao O.D."/>
            <person name="Rohde M."/>
            <person name="Spring S."/>
            <person name="Goker M."/>
            <person name="Woyke T."/>
            <person name="Bristow J."/>
            <person name="Eisen J.A."/>
            <person name="Markowitz V."/>
            <person name="Hugenholtz P."/>
            <person name="Kyrpides N.C."/>
            <person name="Klenk H.P."/>
            <person name="Land M."/>
        </authorList>
    </citation>
    <scope>NUCLEOTIDE SEQUENCE [LARGE SCALE GENOMIC DNA]</scope>
    <source>
        <strain evidence="3">DSM 19672 / NBRC 101217 / Yu37-1</strain>
    </source>
</reference>
<keyword evidence="2" id="KW-0808">Transferase</keyword>
<dbReference type="InterPro" id="IPR005467">
    <property type="entry name" value="His_kinase_dom"/>
</dbReference>
<dbReference type="SUPFAM" id="SSF55874">
    <property type="entry name" value="ATPase domain of HSP90 chaperone/DNA topoisomerase II/histidine kinase"/>
    <property type="match status" value="1"/>
</dbReference>
<dbReference type="STRING" id="768670.Calni_1358"/>
<dbReference type="Proteomes" id="UP000007039">
    <property type="component" value="Chromosome"/>
</dbReference>
<dbReference type="KEGG" id="cni:Calni_1358"/>
<dbReference type="InterPro" id="IPR036890">
    <property type="entry name" value="HATPase_C_sf"/>
</dbReference>
<dbReference type="Pfam" id="PF02518">
    <property type="entry name" value="HATPase_c"/>
    <property type="match status" value="1"/>
</dbReference>
<sequence>MDWYIKEEPKNFDTHFASANRSTMPELISELEILSKSKILDALMRTTGGLLAVLNKNRQVLMINNNFLKMLGISNSDDAFGLRPGELVGCVHSKDMEAGCGTAEYCKTCGAVISIITSLETNEPVEKKCIIDTDKNTLVLNVRTVPIIVDGFKVLLLFADDISEKEYCKAANVYMFNELKRNLESIISNVDFLRMQLPLGSFANISNVENLFFIATKIYKDLDFYKTIVTEDIHDIRPSMKKVNLSALLDDVRICFNKHYHQTHKELKIDWNFKNIDLLTDDLLFLKVISLLLENAVEHTDKIVKLWVDVNERSVVCHIWNEKKIEPDVAKRVFQKFFTTKSEFGHGFGTFMAKFIAEKVLSGKLTFTTVDNGTTFSFEHPLR</sequence>
<proteinExistence type="predicted"/>
<evidence type="ECO:0000259" key="1">
    <source>
        <dbReference type="PROSITE" id="PS50109"/>
    </source>
</evidence>